<feature type="domain" description="GB1/RHD3-type G" evidence="4">
    <location>
        <begin position="17"/>
        <end position="271"/>
    </location>
</feature>
<keyword evidence="2" id="KW-0342">GTP-binding</keyword>
<name>A0ABP0GIN1_CLALP</name>
<keyword evidence="6" id="KW-1185">Reference proteome</keyword>
<keyword evidence="1" id="KW-0547">Nucleotide-binding</keyword>
<reference evidence="5 6" key="1">
    <citation type="submission" date="2024-02" db="EMBL/GenBank/DDBJ databases">
        <authorList>
            <person name="Daric V."/>
            <person name="Darras S."/>
        </authorList>
    </citation>
    <scope>NUCLEOTIDE SEQUENCE [LARGE SCALE GENOMIC DNA]</scope>
</reference>
<dbReference type="InterPro" id="IPR015894">
    <property type="entry name" value="Guanylate-bd_N"/>
</dbReference>
<evidence type="ECO:0000256" key="3">
    <source>
        <dbReference type="PROSITE-ProRule" id="PRU01052"/>
    </source>
</evidence>
<evidence type="ECO:0000313" key="5">
    <source>
        <dbReference type="EMBL" id="CAK8691435.1"/>
    </source>
</evidence>
<sequence>MDRVAFQKLTEHPEVKNNEVGVISISGGMRDGKSFLLTLLTTYLESGEDLTCLKSKDSAIKHFFHWRSGVKSETRGIWIWNKPYTITKKDDQKLALILMDTQGSFDPNSSESDSAIFAFSTLLSSFQMYNLKERIKMNELESLAIFTRYAEMAGTTTATGSCFQTLLLLVRDWQDDVAFKFGIDEEEGDKESYLQHVIKKYTGNDENLKAVRDGITRAFKNVKCALLPHPGMIISGHRKPDDEREDKGTLLMKDISEEFKNHVVIVFKTILKKHVEAKMVGDQVMTGTGLYNFAINLFQLLEDGKIQNPQSAMKALDVVLAQTLLQKLEEKYDQEMKHISSSYCTEEDLIKGHEKKLVDVKKKYENEFNSPYPGHKETYKTQLTNAIDPLLKKHKQIRLTNEARLRGQYQELIEQIEVEYLKALKEGKLDGKIQAEDKFRDNNLNSDIYHKDYHDKLMESLAEAKSRWEHRKLLEQVISESLKCF</sequence>
<protein>
    <recommendedName>
        <fullName evidence="4">GB1/RHD3-type G domain-containing protein</fullName>
    </recommendedName>
</protein>
<evidence type="ECO:0000256" key="1">
    <source>
        <dbReference type="ARBA" id="ARBA00022741"/>
    </source>
</evidence>
<organism evidence="5 6">
    <name type="scientific">Clavelina lepadiformis</name>
    <name type="common">Light-bulb sea squirt</name>
    <name type="synonym">Ascidia lepadiformis</name>
    <dbReference type="NCBI Taxonomy" id="159417"/>
    <lineage>
        <taxon>Eukaryota</taxon>
        <taxon>Metazoa</taxon>
        <taxon>Chordata</taxon>
        <taxon>Tunicata</taxon>
        <taxon>Ascidiacea</taxon>
        <taxon>Aplousobranchia</taxon>
        <taxon>Clavelinidae</taxon>
        <taxon>Clavelina</taxon>
    </lineage>
</organism>
<comment type="caution">
    <text evidence="5">The sequence shown here is derived from an EMBL/GenBank/DDBJ whole genome shotgun (WGS) entry which is preliminary data.</text>
</comment>
<dbReference type="SUPFAM" id="SSF52540">
    <property type="entry name" value="P-loop containing nucleoside triphosphate hydrolases"/>
    <property type="match status" value="1"/>
</dbReference>
<comment type="similarity">
    <text evidence="3">Belongs to the TRAFAC class dynamin-like GTPase superfamily. GB1/RHD3 GTPase family.</text>
</comment>
<evidence type="ECO:0000313" key="6">
    <source>
        <dbReference type="Proteomes" id="UP001642483"/>
    </source>
</evidence>
<dbReference type="PROSITE" id="PS51715">
    <property type="entry name" value="G_GB1_RHD3"/>
    <property type="match status" value="1"/>
</dbReference>
<dbReference type="Gene3D" id="3.40.50.300">
    <property type="entry name" value="P-loop containing nucleotide triphosphate hydrolases"/>
    <property type="match status" value="1"/>
</dbReference>
<accession>A0ABP0GIN1</accession>
<dbReference type="Pfam" id="PF02263">
    <property type="entry name" value="GBP"/>
    <property type="match status" value="1"/>
</dbReference>
<dbReference type="InterPro" id="IPR030386">
    <property type="entry name" value="G_GB1_RHD3_dom"/>
</dbReference>
<proteinExistence type="inferred from homology"/>
<dbReference type="InterPro" id="IPR027417">
    <property type="entry name" value="P-loop_NTPase"/>
</dbReference>
<evidence type="ECO:0000259" key="4">
    <source>
        <dbReference type="PROSITE" id="PS51715"/>
    </source>
</evidence>
<dbReference type="EMBL" id="CAWYQH010000119">
    <property type="protein sequence ID" value="CAK8691435.1"/>
    <property type="molecule type" value="Genomic_DNA"/>
</dbReference>
<gene>
    <name evidence="5" type="ORF">CVLEPA_LOCUS24146</name>
</gene>
<dbReference type="Proteomes" id="UP001642483">
    <property type="component" value="Unassembled WGS sequence"/>
</dbReference>
<evidence type="ECO:0000256" key="2">
    <source>
        <dbReference type="ARBA" id="ARBA00023134"/>
    </source>
</evidence>
<dbReference type="PANTHER" id="PTHR10751">
    <property type="entry name" value="GUANYLATE BINDING PROTEIN"/>
    <property type="match status" value="1"/>
</dbReference>